<sequence>MIKKIEPYELINFVDHILQIDENGNFIPVIDEKTGKQKVNPITGAPVWKALQEGTRHNAKVMGHLDKNIQLNREYLIAFQRQLKSIIAQLELNGRVPSANGNFLDAFDGSPSRIKLLNEATHVKADISAGTNVAVSVIDASQFNAFTYATIFDGTNYEDVYITAVDTSANTITVQTMAHDYVKGAIIARSTAVVDTETQEMLVGPHTVYEVELVEVV</sequence>
<dbReference type="Proteomes" id="UP000291151">
    <property type="component" value="Chromosome"/>
</dbReference>
<evidence type="ECO:0000313" key="2">
    <source>
        <dbReference type="Proteomes" id="UP000291151"/>
    </source>
</evidence>
<dbReference type="RefSeq" id="WP_208650440.1">
    <property type="nucleotide sequence ID" value="NZ_CP036528.1"/>
</dbReference>
<keyword evidence="2" id="KW-1185">Reference proteome</keyword>
<dbReference type="AlphaFoldDB" id="A0A4P6UW31"/>
<proteinExistence type="predicted"/>
<protein>
    <submittedName>
        <fullName evidence="1">Uncharacterized protein</fullName>
    </submittedName>
</protein>
<gene>
    <name evidence="1" type="ORF">DKZ56_13390</name>
</gene>
<reference evidence="1 2" key="1">
    <citation type="submission" date="2019-02" db="EMBL/GenBank/DDBJ databases">
        <title>Ureibacillus thermophilus.</title>
        <authorList>
            <person name="Sunny J.S."/>
            <person name="Natarajan A."/>
            <person name="Saleena L.M."/>
        </authorList>
    </citation>
    <scope>NUCLEOTIDE SEQUENCE [LARGE SCALE GENOMIC DNA]</scope>
    <source>
        <strain evidence="1 2">LM102</strain>
    </source>
</reference>
<name>A0A4P6UW31_9BACL</name>
<organism evidence="1 2">
    <name type="scientific">Ureibacillus thermophilus</name>
    <dbReference type="NCBI Taxonomy" id="367743"/>
    <lineage>
        <taxon>Bacteria</taxon>
        <taxon>Bacillati</taxon>
        <taxon>Bacillota</taxon>
        <taxon>Bacilli</taxon>
        <taxon>Bacillales</taxon>
        <taxon>Caryophanaceae</taxon>
        <taxon>Ureibacillus</taxon>
    </lineage>
</organism>
<dbReference type="KEGG" id="uth:DKZ56_13390"/>
<accession>A0A4P6UW31</accession>
<evidence type="ECO:0000313" key="1">
    <source>
        <dbReference type="EMBL" id="QBK26755.1"/>
    </source>
</evidence>
<dbReference type="EMBL" id="CP036528">
    <property type="protein sequence ID" value="QBK26755.1"/>
    <property type="molecule type" value="Genomic_DNA"/>
</dbReference>